<dbReference type="KEGG" id="kbs:EPA93_04605"/>
<evidence type="ECO:0000313" key="2">
    <source>
        <dbReference type="Proteomes" id="UP000290365"/>
    </source>
</evidence>
<dbReference type="Proteomes" id="UP000290365">
    <property type="component" value="Chromosome"/>
</dbReference>
<accession>A0A4P6JKX8</accession>
<keyword evidence="2" id="KW-1185">Reference proteome</keyword>
<reference evidence="1 2" key="1">
    <citation type="submission" date="2019-01" db="EMBL/GenBank/DDBJ databases">
        <title>Ktedonosporobacter rubrisoli SCAWS-G2.</title>
        <authorList>
            <person name="Huang Y."/>
            <person name="Yan B."/>
        </authorList>
    </citation>
    <scope>NUCLEOTIDE SEQUENCE [LARGE SCALE GENOMIC DNA]</scope>
    <source>
        <strain evidence="1 2">SCAWS-G2</strain>
    </source>
</reference>
<protein>
    <recommendedName>
        <fullName evidence="3">ATP-grasp domain-containing protein</fullName>
    </recommendedName>
</protein>
<gene>
    <name evidence="1" type="ORF">EPA93_04605</name>
</gene>
<sequence>MEINPRLTSGVEIAVRAGIDFPYLVYQWANEEPLMPSPGYRTGMRMRYLEGDLLTTLQTIVQRGRPGVTPPLQALLEFLTDFFVPSGYDYLDWQDLGPTWAAIGEMVDHVQYRLKHHL</sequence>
<evidence type="ECO:0000313" key="1">
    <source>
        <dbReference type="EMBL" id="QBD75316.1"/>
    </source>
</evidence>
<proteinExistence type="predicted"/>
<dbReference type="AlphaFoldDB" id="A0A4P6JKX8"/>
<name>A0A4P6JKX8_KTERU</name>
<dbReference type="OrthoDB" id="5420347at2"/>
<dbReference type="EMBL" id="CP035758">
    <property type="protein sequence ID" value="QBD75316.1"/>
    <property type="molecule type" value="Genomic_DNA"/>
</dbReference>
<evidence type="ECO:0008006" key="3">
    <source>
        <dbReference type="Google" id="ProtNLM"/>
    </source>
</evidence>
<dbReference type="Gene3D" id="3.30.470.20">
    <property type="entry name" value="ATP-grasp fold, B domain"/>
    <property type="match status" value="1"/>
</dbReference>
<organism evidence="1 2">
    <name type="scientific">Ktedonosporobacter rubrisoli</name>
    <dbReference type="NCBI Taxonomy" id="2509675"/>
    <lineage>
        <taxon>Bacteria</taxon>
        <taxon>Bacillati</taxon>
        <taxon>Chloroflexota</taxon>
        <taxon>Ktedonobacteria</taxon>
        <taxon>Ktedonobacterales</taxon>
        <taxon>Ktedonosporobacteraceae</taxon>
        <taxon>Ktedonosporobacter</taxon>
    </lineage>
</organism>